<feature type="transmembrane region" description="Helical" evidence="8">
    <location>
        <begin position="312"/>
        <end position="329"/>
    </location>
</feature>
<dbReference type="PANTHER" id="PTHR33908:SF11">
    <property type="entry name" value="MEMBRANE PROTEIN"/>
    <property type="match status" value="1"/>
</dbReference>
<feature type="transmembrane region" description="Helical" evidence="8">
    <location>
        <begin position="115"/>
        <end position="132"/>
    </location>
</feature>
<dbReference type="STRING" id="1802591.A2113_00055"/>
<feature type="transmembrane region" description="Helical" evidence="8">
    <location>
        <begin position="203"/>
        <end position="223"/>
    </location>
</feature>
<keyword evidence="3" id="KW-0328">Glycosyltransferase</keyword>
<keyword evidence="6 8" id="KW-1133">Transmembrane helix</keyword>
<feature type="transmembrane region" description="Helical" evidence="8">
    <location>
        <begin position="138"/>
        <end position="156"/>
    </location>
</feature>
<evidence type="ECO:0000256" key="1">
    <source>
        <dbReference type="ARBA" id="ARBA00004651"/>
    </source>
</evidence>
<feature type="transmembrane region" description="Helical" evidence="8">
    <location>
        <begin position="336"/>
        <end position="357"/>
    </location>
</feature>
<accession>A0A1G1W0U2</accession>
<evidence type="ECO:0000256" key="3">
    <source>
        <dbReference type="ARBA" id="ARBA00022676"/>
    </source>
</evidence>
<evidence type="ECO:0000259" key="9">
    <source>
        <dbReference type="Pfam" id="PF13231"/>
    </source>
</evidence>
<dbReference type="GO" id="GO:0005886">
    <property type="term" value="C:plasma membrane"/>
    <property type="evidence" value="ECO:0007669"/>
    <property type="project" value="UniProtKB-SubCell"/>
</dbReference>
<feature type="transmembrane region" description="Helical" evidence="8">
    <location>
        <begin position="86"/>
        <end position="106"/>
    </location>
</feature>
<dbReference type="AlphaFoldDB" id="A0A1G1W0U2"/>
<proteinExistence type="predicted"/>
<dbReference type="InterPro" id="IPR038731">
    <property type="entry name" value="RgtA/B/C-like"/>
</dbReference>
<evidence type="ECO:0000256" key="7">
    <source>
        <dbReference type="ARBA" id="ARBA00023136"/>
    </source>
</evidence>
<feature type="transmembrane region" description="Helical" evidence="8">
    <location>
        <begin position="286"/>
        <end position="306"/>
    </location>
</feature>
<dbReference type="GO" id="GO:0016763">
    <property type="term" value="F:pentosyltransferase activity"/>
    <property type="evidence" value="ECO:0007669"/>
    <property type="project" value="TreeGrafter"/>
</dbReference>
<dbReference type="EMBL" id="MHCN01000015">
    <property type="protein sequence ID" value="OGY21271.1"/>
    <property type="molecule type" value="Genomic_DNA"/>
</dbReference>
<dbReference type="PANTHER" id="PTHR33908">
    <property type="entry name" value="MANNOSYLTRANSFERASE YKCB-RELATED"/>
    <property type="match status" value="1"/>
</dbReference>
<dbReference type="GO" id="GO:0009103">
    <property type="term" value="P:lipopolysaccharide biosynthetic process"/>
    <property type="evidence" value="ECO:0007669"/>
    <property type="project" value="UniProtKB-ARBA"/>
</dbReference>
<feature type="transmembrane region" description="Helical" evidence="8">
    <location>
        <begin position="12"/>
        <end position="30"/>
    </location>
</feature>
<gene>
    <name evidence="10" type="ORF">A2113_00055</name>
</gene>
<feature type="transmembrane region" description="Helical" evidence="8">
    <location>
        <begin position="255"/>
        <end position="274"/>
    </location>
</feature>
<organism evidence="10 11">
    <name type="scientific">Candidatus Woykebacteria bacterium GWA1_44_8</name>
    <dbReference type="NCBI Taxonomy" id="1802591"/>
    <lineage>
        <taxon>Bacteria</taxon>
        <taxon>Candidatus Woykeibacteriota</taxon>
    </lineage>
</organism>
<evidence type="ECO:0000256" key="6">
    <source>
        <dbReference type="ARBA" id="ARBA00022989"/>
    </source>
</evidence>
<dbReference type="Proteomes" id="UP000176299">
    <property type="component" value="Unassembled WGS sequence"/>
</dbReference>
<evidence type="ECO:0000256" key="8">
    <source>
        <dbReference type="SAM" id="Phobius"/>
    </source>
</evidence>
<evidence type="ECO:0000256" key="2">
    <source>
        <dbReference type="ARBA" id="ARBA00022475"/>
    </source>
</evidence>
<evidence type="ECO:0000256" key="5">
    <source>
        <dbReference type="ARBA" id="ARBA00022692"/>
    </source>
</evidence>
<keyword evidence="5 8" id="KW-0812">Transmembrane</keyword>
<dbReference type="InterPro" id="IPR050297">
    <property type="entry name" value="LipidA_mod_glycosyltrf_83"/>
</dbReference>
<dbReference type="Pfam" id="PF13231">
    <property type="entry name" value="PMT_2"/>
    <property type="match status" value="1"/>
</dbReference>
<protein>
    <recommendedName>
        <fullName evidence="9">Glycosyltransferase RgtA/B/C/D-like domain-containing protein</fullName>
    </recommendedName>
</protein>
<feature type="transmembrane region" description="Helical" evidence="8">
    <location>
        <begin position="168"/>
        <end position="191"/>
    </location>
</feature>
<comment type="subcellular location">
    <subcellularLocation>
        <location evidence="1">Cell membrane</location>
        <topology evidence="1">Multi-pass membrane protein</topology>
    </subcellularLocation>
</comment>
<evidence type="ECO:0000313" key="10">
    <source>
        <dbReference type="EMBL" id="OGY21271.1"/>
    </source>
</evidence>
<sequence length="509" mass="57690">MERFLAQATKLVLTNKILVITLMVTFFVRLPSLFEPLWYGDEAIYLTIGQKLARGGLMYVDIFDHKTPGIYYLAAVTLKVLGESIWSFRFLLMIWVLVSLVVFYLLAKKMFNKKAALWAVILLSVLTSTPLIEGNSVNSEILMILPITLGILVGLNKKFFLSGIFFSLAFLLKFPGVFDFAAFFVFAALAINKNTIVPTLKNLLGLTAGFLLPIILTIVYFTAKGALGTYVYSAFFFNIAYTSYHNHFIIENGLLIVKAAPLVTLLIYFLVRLYSRLKEQKESGFGLYEFLIIWLVFSFYGATFGGRPYEHYIIQAVPAFSLVGVASFYRKSLAKIGAAAITVIVILTLLLGFQPFITPSYYPNFFRYLSGKFTFEQYTAGFNWHAATNYALATFLKGCEKFNQGGNCERWRTSKEDKLYVFSNQPGIYFLSGLDPASRYITFFHIAGDEKAKKETFTEVRQSKPKYILVETPHLGPFPDLEKLLSSRYNLFAFYEDTAIYQIIPSSTN</sequence>
<comment type="caution">
    <text evidence="10">The sequence shown here is derived from an EMBL/GenBank/DDBJ whole genome shotgun (WGS) entry which is preliminary data.</text>
</comment>
<reference evidence="10 11" key="1">
    <citation type="journal article" date="2016" name="Nat. Commun.">
        <title>Thousands of microbial genomes shed light on interconnected biogeochemical processes in an aquifer system.</title>
        <authorList>
            <person name="Anantharaman K."/>
            <person name="Brown C.T."/>
            <person name="Hug L.A."/>
            <person name="Sharon I."/>
            <person name="Castelle C.J."/>
            <person name="Probst A.J."/>
            <person name="Thomas B.C."/>
            <person name="Singh A."/>
            <person name="Wilkins M.J."/>
            <person name="Karaoz U."/>
            <person name="Brodie E.L."/>
            <person name="Williams K.H."/>
            <person name="Hubbard S.S."/>
            <person name="Banfield J.F."/>
        </authorList>
    </citation>
    <scope>NUCLEOTIDE SEQUENCE [LARGE SCALE GENOMIC DNA]</scope>
</reference>
<keyword evidence="2" id="KW-1003">Cell membrane</keyword>
<name>A0A1G1W0U2_9BACT</name>
<feature type="transmembrane region" description="Helical" evidence="8">
    <location>
        <begin position="230"/>
        <end position="249"/>
    </location>
</feature>
<keyword evidence="7 8" id="KW-0472">Membrane</keyword>
<keyword evidence="4" id="KW-0808">Transferase</keyword>
<feature type="domain" description="Glycosyltransferase RgtA/B/C/D-like" evidence="9">
    <location>
        <begin position="66"/>
        <end position="211"/>
    </location>
</feature>
<evidence type="ECO:0000313" key="11">
    <source>
        <dbReference type="Proteomes" id="UP000176299"/>
    </source>
</evidence>
<evidence type="ECO:0000256" key="4">
    <source>
        <dbReference type="ARBA" id="ARBA00022679"/>
    </source>
</evidence>